<dbReference type="OrthoDB" id="420187at2759"/>
<evidence type="ECO:0000313" key="11">
    <source>
        <dbReference type="Proteomes" id="UP000825935"/>
    </source>
</evidence>
<dbReference type="PROSITE" id="PS50235">
    <property type="entry name" value="USP_3"/>
    <property type="match status" value="1"/>
</dbReference>
<dbReference type="GO" id="GO:0005829">
    <property type="term" value="C:cytosol"/>
    <property type="evidence" value="ECO:0007669"/>
    <property type="project" value="TreeGrafter"/>
</dbReference>
<dbReference type="InterPro" id="IPR002893">
    <property type="entry name" value="Znf_MYND"/>
</dbReference>
<accession>A0A8T2T447</accession>
<keyword evidence="7" id="KW-0472">Membrane</keyword>
<dbReference type="GO" id="GO:0005634">
    <property type="term" value="C:nucleus"/>
    <property type="evidence" value="ECO:0007669"/>
    <property type="project" value="TreeGrafter"/>
</dbReference>
<dbReference type="InterPro" id="IPR050164">
    <property type="entry name" value="Peptidase_C19"/>
</dbReference>
<evidence type="ECO:0000256" key="1">
    <source>
        <dbReference type="ARBA" id="ARBA00009085"/>
    </source>
</evidence>
<dbReference type="PROSITE" id="PS01360">
    <property type="entry name" value="ZF_MYND_1"/>
    <property type="match status" value="1"/>
</dbReference>
<keyword evidence="4" id="KW-0862">Zinc</keyword>
<name>A0A8T2T447_CERRI</name>
<dbReference type="GO" id="GO:0004843">
    <property type="term" value="F:cysteine-type deubiquitinase activity"/>
    <property type="evidence" value="ECO:0007669"/>
    <property type="project" value="InterPro"/>
</dbReference>
<dbReference type="Gene3D" id="6.10.140.2220">
    <property type="match status" value="1"/>
</dbReference>
<protein>
    <submittedName>
        <fullName evidence="10">Uncharacterized protein</fullName>
    </submittedName>
</protein>
<dbReference type="Pfam" id="PF01753">
    <property type="entry name" value="zf-MYND"/>
    <property type="match status" value="1"/>
</dbReference>
<reference evidence="10" key="1">
    <citation type="submission" date="2021-08" db="EMBL/GenBank/DDBJ databases">
        <title>WGS assembly of Ceratopteris richardii.</title>
        <authorList>
            <person name="Marchant D.B."/>
            <person name="Chen G."/>
            <person name="Jenkins J."/>
            <person name="Shu S."/>
            <person name="Leebens-Mack J."/>
            <person name="Grimwood J."/>
            <person name="Schmutz J."/>
            <person name="Soltis P."/>
            <person name="Soltis D."/>
            <person name="Chen Z.-H."/>
        </authorList>
    </citation>
    <scope>NUCLEOTIDE SEQUENCE</scope>
    <source>
        <strain evidence="10">Whitten #5841</strain>
        <tissue evidence="10">Leaf</tissue>
    </source>
</reference>
<dbReference type="FunFam" id="3.90.70.10:FF:000026">
    <property type="entry name" value="Ubiquitin carboxyl-terminal hydrolase 15"/>
    <property type="match status" value="1"/>
</dbReference>
<feature type="region of interest" description="Disordered" evidence="6">
    <location>
        <begin position="195"/>
        <end position="236"/>
    </location>
</feature>
<dbReference type="InterPro" id="IPR038765">
    <property type="entry name" value="Papain-like_cys_pep_sf"/>
</dbReference>
<dbReference type="Gene3D" id="3.90.70.10">
    <property type="entry name" value="Cysteine proteinases"/>
    <property type="match status" value="1"/>
</dbReference>
<dbReference type="InterPro" id="IPR018200">
    <property type="entry name" value="USP_CS"/>
</dbReference>
<dbReference type="PANTHER" id="PTHR24006:SF677">
    <property type="entry name" value="UBIQUITIN CARBOXYL-TERMINAL HYDROLASE 19"/>
    <property type="match status" value="1"/>
</dbReference>
<dbReference type="SUPFAM" id="SSF54001">
    <property type="entry name" value="Cysteine proteinases"/>
    <property type="match status" value="1"/>
</dbReference>
<dbReference type="SUPFAM" id="SSF144232">
    <property type="entry name" value="HIT/MYND zinc finger-like"/>
    <property type="match status" value="1"/>
</dbReference>
<dbReference type="PANTHER" id="PTHR24006">
    <property type="entry name" value="UBIQUITIN CARBOXYL-TERMINAL HYDROLASE"/>
    <property type="match status" value="1"/>
</dbReference>
<dbReference type="GO" id="GO:0008270">
    <property type="term" value="F:zinc ion binding"/>
    <property type="evidence" value="ECO:0007669"/>
    <property type="project" value="UniProtKB-KW"/>
</dbReference>
<keyword evidence="3 5" id="KW-0863">Zinc-finger</keyword>
<dbReference type="AlphaFoldDB" id="A0A8T2T447"/>
<dbReference type="GO" id="GO:0016579">
    <property type="term" value="P:protein deubiquitination"/>
    <property type="evidence" value="ECO:0007669"/>
    <property type="project" value="InterPro"/>
</dbReference>
<dbReference type="Pfam" id="PF00443">
    <property type="entry name" value="UCH"/>
    <property type="match status" value="1"/>
</dbReference>
<evidence type="ECO:0000256" key="2">
    <source>
        <dbReference type="ARBA" id="ARBA00022723"/>
    </source>
</evidence>
<comment type="similarity">
    <text evidence="1">Belongs to the peptidase C19 family.</text>
</comment>
<organism evidence="10 11">
    <name type="scientific">Ceratopteris richardii</name>
    <name type="common">Triangle waterfern</name>
    <dbReference type="NCBI Taxonomy" id="49495"/>
    <lineage>
        <taxon>Eukaryota</taxon>
        <taxon>Viridiplantae</taxon>
        <taxon>Streptophyta</taxon>
        <taxon>Embryophyta</taxon>
        <taxon>Tracheophyta</taxon>
        <taxon>Polypodiopsida</taxon>
        <taxon>Polypodiidae</taxon>
        <taxon>Polypodiales</taxon>
        <taxon>Pteridineae</taxon>
        <taxon>Pteridaceae</taxon>
        <taxon>Parkerioideae</taxon>
        <taxon>Ceratopteris</taxon>
    </lineage>
</organism>
<evidence type="ECO:0000259" key="8">
    <source>
        <dbReference type="PROSITE" id="PS50235"/>
    </source>
</evidence>
<evidence type="ECO:0000256" key="4">
    <source>
        <dbReference type="ARBA" id="ARBA00022833"/>
    </source>
</evidence>
<comment type="caution">
    <text evidence="10">The sequence shown here is derived from an EMBL/GenBank/DDBJ whole genome shotgun (WGS) entry which is preliminary data.</text>
</comment>
<gene>
    <name evidence="10" type="ORF">KP509_15G035800</name>
</gene>
<dbReference type="InterPro" id="IPR001394">
    <property type="entry name" value="Peptidase_C19_UCH"/>
</dbReference>
<keyword evidence="7" id="KW-0812">Transmembrane</keyword>
<evidence type="ECO:0000259" key="9">
    <source>
        <dbReference type="PROSITE" id="PS50865"/>
    </source>
</evidence>
<feature type="domain" description="MYND-type" evidence="9">
    <location>
        <begin position="146"/>
        <end position="183"/>
    </location>
</feature>
<dbReference type="CDD" id="cd02661">
    <property type="entry name" value="Peptidase_C19E"/>
    <property type="match status" value="1"/>
</dbReference>
<sequence length="659" mass="74179">MHEVYDVEIPGIVWAIALAVVVSVLIFNYSKSAAAHRLEILKLQKLAADEIARAEQEEQEHFLSMRLRATRPVIQNLSSPSLIANHSSIASLSIEPLQVAQSGLVKEASTVSLLTQKPNTTLESTSIIPAHRPAPDSYTLASRGLCAVCSTPTKKQCSRCKSVKYCSRDCQSSHWSHTHKWECVPKKKISTHAVQLDSVQSSPKSNSHSTEDDSSSDQGDSQEEVKEERSSGSFVKPPRIVEPCAVDGRLPNPSKILFPYEDFVKLYCDSHLRLVPCGLINCGNSCFANVVLQCLTFTRPLAAYLLKDCHKEECRRNNWCFMCELQNHIHKVRGSQSPFSPLQIVSQIRNIGDHMGYGRQEDAHEFMRVAIDSMQSICLDNVGGERSVDQRTQETTLIQHIFGGHLQSQVRCMECHHESYKYENMMDLTVEIHGNVETLEDALGQFTTTEWLDGENKYKCDSCNAYVKAWKRLVIHEAPNILTIALKRFQSGKYGKLNKRVSFPEILDMSSYMSAEGDEPPIYELYGVVVHIDMFNASFFGHYICYIKDFQGLWYEVDDKKVKEVEPDKALQQRAYMLLYSRTSVRQAPTVEQKGMQISGGAMTSSNHSEKAPLPNGKHVWQRRTITLESTDGYTGAITANNGNILDTEPGYFRHIEGI</sequence>
<evidence type="ECO:0000313" key="10">
    <source>
        <dbReference type="EMBL" id="KAH7404636.1"/>
    </source>
</evidence>
<evidence type="ECO:0000256" key="3">
    <source>
        <dbReference type="ARBA" id="ARBA00022771"/>
    </source>
</evidence>
<feature type="domain" description="USP" evidence="8">
    <location>
        <begin position="277"/>
        <end position="583"/>
    </location>
</feature>
<feature type="transmembrane region" description="Helical" evidence="7">
    <location>
        <begin position="12"/>
        <end position="29"/>
    </location>
</feature>
<evidence type="ECO:0000256" key="5">
    <source>
        <dbReference type="PROSITE-ProRule" id="PRU00134"/>
    </source>
</evidence>
<dbReference type="PROSITE" id="PS00972">
    <property type="entry name" value="USP_1"/>
    <property type="match status" value="1"/>
</dbReference>
<evidence type="ECO:0000256" key="6">
    <source>
        <dbReference type="SAM" id="MobiDB-lite"/>
    </source>
</evidence>
<dbReference type="InterPro" id="IPR028889">
    <property type="entry name" value="USP"/>
</dbReference>
<evidence type="ECO:0000256" key="7">
    <source>
        <dbReference type="SAM" id="Phobius"/>
    </source>
</evidence>
<proteinExistence type="inferred from homology"/>
<keyword evidence="2" id="KW-0479">Metal-binding</keyword>
<dbReference type="PROSITE" id="PS50865">
    <property type="entry name" value="ZF_MYND_2"/>
    <property type="match status" value="1"/>
</dbReference>
<keyword evidence="7" id="KW-1133">Transmembrane helix</keyword>
<dbReference type="OMA" id="EVSFCEN"/>
<dbReference type="Proteomes" id="UP000825935">
    <property type="component" value="Chromosome 15"/>
</dbReference>
<keyword evidence="11" id="KW-1185">Reference proteome</keyword>
<dbReference type="EMBL" id="CM035420">
    <property type="protein sequence ID" value="KAH7404636.1"/>
    <property type="molecule type" value="Genomic_DNA"/>
</dbReference>